<gene>
    <name evidence="1" type="ORF">METZ01_LOCUS79830</name>
</gene>
<reference evidence="1" key="1">
    <citation type="submission" date="2018-05" db="EMBL/GenBank/DDBJ databases">
        <authorList>
            <person name="Lanie J.A."/>
            <person name="Ng W.-L."/>
            <person name="Kazmierczak K.M."/>
            <person name="Andrzejewski T.M."/>
            <person name="Davidsen T.M."/>
            <person name="Wayne K.J."/>
            <person name="Tettelin H."/>
            <person name="Glass J.I."/>
            <person name="Rusch D."/>
            <person name="Podicherti R."/>
            <person name="Tsui H.-C.T."/>
            <person name="Winkler M.E."/>
        </authorList>
    </citation>
    <scope>NUCLEOTIDE SEQUENCE</scope>
</reference>
<protein>
    <submittedName>
        <fullName evidence="1">Uncharacterized protein</fullName>
    </submittedName>
</protein>
<accession>A0A381UFH6</accession>
<evidence type="ECO:0000313" key="1">
    <source>
        <dbReference type="EMBL" id="SVA26976.1"/>
    </source>
</evidence>
<proteinExistence type="predicted"/>
<organism evidence="1">
    <name type="scientific">marine metagenome</name>
    <dbReference type="NCBI Taxonomy" id="408172"/>
    <lineage>
        <taxon>unclassified sequences</taxon>
        <taxon>metagenomes</taxon>
        <taxon>ecological metagenomes</taxon>
    </lineage>
</organism>
<name>A0A381UFH6_9ZZZZ</name>
<dbReference type="AlphaFoldDB" id="A0A381UFH6"/>
<sequence>MSIDPYGIIRAKVIDLQGNSTGGAVSNNDWRLVVDNEQLLFQHYDATANNNAGAYITRQSFGTGLTGISVVPLGTYSITGNLQVTDDLTVDGGTLFV</sequence>
<feature type="non-terminal residue" evidence="1">
    <location>
        <position position="97"/>
    </location>
</feature>
<dbReference type="EMBL" id="UINC01006346">
    <property type="protein sequence ID" value="SVA26976.1"/>
    <property type="molecule type" value="Genomic_DNA"/>
</dbReference>